<dbReference type="GO" id="GO:0046872">
    <property type="term" value="F:metal ion binding"/>
    <property type="evidence" value="ECO:0007669"/>
    <property type="project" value="UniProtKB-KW"/>
</dbReference>
<feature type="compositionally biased region" description="Polar residues" evidence="9">
    <location>
        <begin position="1"/>
        <end position="17"/>
    </location>
</feature>
<keyword evidence="2" id="KW-0349">Heme</keyword>
<keyword evidence="6" id="KW-0376">Hydrogen peroxide</keyword>
<protein>
    <recommendedName>
        <fullName evidence="10">Plant heme peroxidase family profile domain-containing protein</fullName>
    </recommendedName>
</protein>
<comment type="similarity">
    <text evidence="8">Belongs to the peroxidase family.</text>
</comment>
<comment type="cofactor">
    <cofactor evidence="7">
        <name>Ca(2+)</name>
        <dbReference type="ChEBI" id="CHEBI:29108"/>
    </cofactor>
    <text evidence="7">Binds 2 calcium ions per subunit.</text>
</comment>
<feature type="binding site" evidence="7">
    <location>
        <position position="138"/>
    </location>
    <ligand>
        <name>Ca(2+)</name>
        <dbReference type="ChEBI" id="CHEBI:29108"/>
        <label>2</label>
    </ligand>
</feature>
<dbReference type="PANTHER" id="PTHR31517:SF21">
    <property type="entry name" value="PEROXIDASE"/>
    <property type="match status" value="1"/>
</dbReference>
<feature type="binding site" evidence="7">
    <location>
        <position position="135"/>
    </location>
    <ligand>
        <name>Ca(2+)</name>
        <dbReference type="ChEBI" id="CHEBI:29108"/>
        <label>2</label>
    </ligand>
</feature>
<dbReference type="GO" id="GO:0020037">
    <property type="term" value="F:heme binding"/>
    <property type="evidence" value="ECO:0007669"/>
    <property type="project" value="InterPro"/>
</dbReference>
<comment type="caution">
    <text evidence="11">The sequence shown here is derived from an EMBL/GenBank/DDBJ whole genome shotgun (WGS) entry which is preliminary data.</text>
</comment>
<keyword evidence="5 7" id="KW-0408">Iron</keyword>
<dbReference type="Proteomes" id="UP000729402">
    <property type="component" value="Unassembled WGS sequence"/>
</dbReference>
<evidence type="ECO:0000256" key="9">
    <source>
        <dbReference type="SAM" id="MobiDB-lite"/>
    </source>
</evidence>
<name>A0A8J5SHF3_ZIZPA</name>
<feature type="binding site" description="axial binding residue" evidence="7">
    <location>
        <position position="84"/>
    </location>
    <ligand>
        <name>heme b</name>
        <dbReference type="ChEBI" id="CHEBI:60344"/>
    </ligand>
    <ligandPart>
        <name>Fe</name>
        <dbReference type="ChEBI" id="CHEBI:18248"/>
    </ligandPart>
</feature>
<comment type="cofactor">
    <cofactor evidence="7">
        <name>heme b</name>
        <dbReference type="ChEBI" id="CHEBI:60344"/>
    </cofactor>
    <text evidence="7">Binds 1 heme b (iron(II)-protoporphyrin IX) group per subunit.</text>
</comment>
<dbReference type="GO" id="GO:0004601">
    <property type="term" value="F:peroxidase activity"/>
    <property type="evidence" value="ECO:0007669"/>
    <property type="project" value="UniProtKB-KW"/>
</dbReference>
<feature type="binding site" evidence="7">
    <location>
        <position position="143"/>
    </location>
    <ligand>
        <name>Ca(2+)</name>
        <dbReference type="ChEBI" id="CHEBI:29108"/>
        <label>2</label>
    </ligand>
</feature>
<dbReference type="PANTHER" id="PTHR31517">
    <property type="match status" value="1"/>
</dbReference>
<dbReference type="GO" id="GO:0006979">
    <property type="term" value="P:response to oxidative stress"/>
    <property type="evidence" value="ECO:0007669"/>
    <property type="project" value="InterPro"/>
</dbReference>
<dbReference type="InterPro" id="IPR002016">
    <property type="entry name" value="Haem_peroxidase"/>
</dbReference>
<evidence type="ECO:0000313" key="12">
    <source>
        <dbReference type="Proteomes" id="UP000729402"/>
    </source>
</evidence>
<keyword evidence="3 7" id="KW-0479">Metal-binding</keyword>
<dbReference type="InterPro" id="IPR000823">
    <property type="entry name" value="Peroxidase_pln"/>
</dbReference>
<organism evidence="11 12">
    <name type="scientific">Zizania palustris</name>
    <name type="common">Northern wild rice</name>
    <dbReference type="NCBI Taxonomy" id="103762"/>
    <lineage>
        <taxon>Eukaryota</taxon>
        <taxon>Viridiplantae</taxon>
        <taxon>Streptophyta</taxon>
        <taxon>Embryophyta</taxon>
        <taxon>Tracheophyta</taxon>
        <taxon>Spermatophyta</taxon>
        <taxon>Magnoliopsida</taxon>
        <taxon>Liliopsida</taxon>
        <taxon>Poales</taxon>
        <taxon>Poaceae</taxon>
        <taxon>BOP clade</taxon>
        <taxon>Oryzoideae</taxon>
        <taxon>Oryzeae</taxon>
        <taxon>Zizaniinae</taxon>
        <taxon>Zizania</taxon>
    </lineage>
</organism>
<evidence type="ECO:0000256" key="7">
    <source>
        <dbReference type="PIRSR" id="PIRSR600823-3"/>
    </source>
</evidence>
<evidence type="ECO:0000259" key="10">
    <source>
        <dbReference type="PROSITE" id="PS50873"/>
    </source>
</evidence>
<dbReference type="GO" id="GO:0042744">
    <property type="term" value="P:hydrogen peroxide catabolic process"/>
    <property type="evidence" value="ECO:0007669"/>
    <property type="project" value="UniProtKB-KW"/>
</dbReference>
<dbReference type="AlphaFoldDB" id="A0A8J5SHF3"/>
<proteinExistence type="inferred from homology"/>
<dbReference type="Pfam" id="PF00141">
    <property type="entry name" value="peroxidase"/>
    <property type="match status" value="1"/>
</dbReference>
<evidence type="ECO:0000313" key="11">
    <source>
        <dbReference type="EMBL" id="KAG8074795.1"/>
    </source>
</evidence>
<feature type="domain" description="Plant heme peroxidase family profile" evidence="10">
    <location>
        <begin position="18"/>
        <end position="178"/>
    </location>
</feature>
<dbReference type="OrthoDB" id="10616632at2759"/>
<evidence type="ECO:0000256" key="1">
    <source>
        <dbReference type="ARBA" id="ARBA00022559"/>
    </source>
</evidence>
<evidence type="ECO:0000256" key="3">
    <source>
        <dbReference type="ARBA" id="ARBA00022723"/>
    </source>
</evidence>
<dbReference type="EMBL" id="JAAALK010000283">
    <property type="protein sequence ID" value="KAG8074795.1"/>
    <property type="molecule type" value="Genomic_DNA"/>
</dbReference>
<evidence type="ECO:0000256" key="8">
    <source>
        <dbReference type="RuleBase" id="RU004241"/>
    </source>
</evidence>
<evidence type="ECO:0000256" key="2">
    <source>
        <dbReference type="ARBA" id="ARBA00022617"/>
    </source>
</evidence>
<accession>A0A8J5SHF3</accession>
<reference evidence="11" key="1">
    <citation type="journal article" date="2021" name="bioRxiv">
        <title>Whole Genome Assembly and Annotation of Northern Wild Rice, Zizania palustris L., Supports a Whole Genome Duplication in the Zizania Genus.</title>
        <authorList>
            <person name="Haas M."/>
            <person name="Kono T."/>
            <person name="Macchietto M."/>
            <person name="Millas R."/>
            <person name="McGilp L."/>
            <person name="Shao M."/>
            <person name="Duquette J."/>
            <person name="Hirsch C.N."/>
            <person name="Kimball J."/>
        </authorList>
    </citation>
    <scope>NUCLEOTIDE SEQUENCE</scope>
    <source>
        <tissue evidence="11">Fresh leaf tissue</tissue>
    </source>
</reference>
<keyword evidence="12" id="KW-1185">Reference proteome</keyword>
<evidence type="ECO:0000256" key="6">
    <source>
        <dbReference type="ARBA" id="ARBA00023324"/>
    </source>
</evidence>
<dbReference type="PROSITE" id="PS50873">
    <property type="entry name" value="PEROXIDASE_4"/>
    <property type="match status" value="1"/>
</dbReference>
<keyword evidence="1" id="KW-0575">Peroxidase</keyword>
<feature type="region of interest" description="Disordered" evidence="9">
    <location>
        <begin position="1"/>
        <end position="21"/>
    </location>
</feature>
<keyword evidence="4" id="KW-0560">Oxidoreductase</keyword>
<evidence type="ECO:0000256" key="5">
    <source>
        <dbReference type="ARBA" id="ARBA00023004"/>
    </source>
</evidence>
<reference evidence="11" key="2">
    <citation type="submission" date="2021-02" db="EMBL/GenBank/DDBJ databases">
        <authorList>
            <person name="Kimball J.A."/>
            <person name="Haas M.W."/>
            <person name="Macchietto M."/>
            <person name="Kono T."/>
            <person name="Duquette J."/>
            <person name="Shao M."/>
        </authorList>
    </citation>
    <scope>NUCLEOTIDE SEQUENCE</scope>
    <source>
        <tissue evidence="11">Fresh leaf tissue</tissue>
    </source>
</reference>
<sequence length="178" mass="19639">MGRLTQTTAANTSNNDRASGGPYYQVELGRYDDSRVSTRDSVVLPHGITCFKLDQLNAFFTSLEPWRELSRTDMIALSAIGHVHDMGRGAARRGGVRVLPVQDCHRPAMDSSFVAELCYTCSASASVSGGFAFLDGATPAAFDNAYYRDLHRGRSLLSSDQRRCTPTRCNRFIRSLSY</sequence>
<gene>
    <name evidence="11" type="ORF">GUJ93_ZPchr0006g45563</name>
</gene>
<keyword evidence="7" id="KW-0106">Calcium</keyword>
<evidence type="ECO:0000256" key="4">
    <source>
        <dbReference type="ARBA" id="ARBA00023002"/>
    </source>
</evidence>